<comment type="catalytic activity">
    <reaction evidence="1">
        <text>Release of an N-terminal aspartate or glutamate from a peptide, with a preference for aspartate.</text>
        <dbReference type="EC" id="3.4.11.21"/>
    </reaction>
</comment>
<sequence length="55" mass="6507">MRREAEEFITFLNKSVTPFHAVHECRERLLQAGFEEIKESAHWNIKPGGKYFVTK</sequence>
<organism evidence="3 4">
    <name type="scientific">Strongylus vulgaris</name>
    <name type="common">Blood worm</name>
    <dbReference type="NCBI Taxonomy" id="40348"/>
    <lineage>
        <taxon>Eukaryota</taxon>
        <taxon>Metazoa</taxon>
        <taxon>Ecdysozoa</taxon>
        <taxon>Nematoda</taxon>
        <taxon>Chromadorea</taxon>
        <taxon>Rhabditida</taxon>
        <taxon>Rhabditina</taxon>
        <taxon>Rhabditomorpha</taxon>
        <taxon>Strongyloidea</taxon>
        <taxon>Strongylidae</taxon>
        <taxon>Strongylus</taxon>
    </lineage>
</organism>
<name>A0A3P7IQC4_STRVU</name>
<dbReference type="AlphaFoldDB" id="A0A3P7IQC4"/>
<dbReference type="GO" id="GO:0008270">
    <property type="term" value="F:zinc ion binding"/>
    <property type="evidence" value="ECO:0007669"/>
    <property type="project" value="InterPro"/>
</dbReference>
<accession>A0A3P7IQC4</accession>
<evidence type="ECO:0000256" key="2">
    <source>
        <dbReference type="ARBA" id="ARBA00011965"/>
    </source>
</evidence>
<gene>
    <name evidence="3" type="ORF">SVUK_LOCUS10358</name>
</gene>
<evidence type="ECO:0000313" key="3">
    <source>
        <dbReference type="EMBL" id="VDM75360.1"/>
    </source>
</evidence>
<dbReference type="EC" id="3.4.11.21" evidence="2"/>
<dbReference type="Proteomes" id="UP000270094">
    <property type="component" value="Unassembled WGS sequence"/>
</dbReference>
<dbReference type="PANTHER" id="PTHR28570:SF3">
    <property type="entry name" value="ASPARTYL AMINOPEPTIDASE"/>
    <property type="match status" value="1"/>
</dbReference>
<reference evidence="3 4" key="1">
    <citation type="submission" date="2018-11" db="EMBL/GenBank/DDBJ databases">
        <authorList>
            <consortium name="Pathogen Informatics"/>
        </authorList>
    </citation>
    <scope>NUCLEOTIDE SEQUENCE [LARGE SCALE GENOMIC DNA]</scope>
</reference>
<keyword evidence="4" id="KW-1185">Reference proteome</keyword>
<dbReference type="OrthoDB" id="9880441at2759"/>
<dbReference type="GO" id="GO:0004177">
    <property type="term" value="F:aminopeptidase activity"/>
    <property type="evidence" value="ECO:0007669"/>
    <property type="project" value="UniProtKB-EC"/>
</dbReference>
<evidence type="ECO:0000256" key="1">
    <source>
        <dbReference type="ARBA" id="ARBA00001335"/>
    </source>
</evidence>
<dbReference type="GO" id="GO:0006508">
    <property type="term" value="P:proteolysis"/>
    <property type="evidence" value="ECO:0007669"/>
    <property type="project" value="InterPro"/>
</dbReference>
<dbReference type="Gene3D" id="3.40.630.10">
    <property type="entry name" value="Zn peptidases"/>
    <property type="match status" value="1"/>
</dbReference>
<dbReference type="SUPFAM" id="SSF53187">
    <property type="entry name" value="Zn-dependent exopeptidases"/>
    <property type="match status" value="1"/>
</dbReference>
<protein>
    <recommendedName>
        <fullName evidence="2">aspartyl aminopeptidase</fullName>
        <ecNumber evidence="2">3.4.11.21</ecNumber>
    </recommendedName>
</protein>
<dbReference type="PANTHER" id="PTHR28570">
    <property type="entry name" value="ASPARTYL AMINOPEPTIDASE"/>
    <property type="match status" value="1"/>
</dbReference>
<dbReference type="InterPro" id="IPR001948">
    <property type="entry name" value="Peptidase_M18"/>
</dbReference>
<dbReference type="EMBL" id="UYYB01095241">
    <property type="protein sequence ID" value="VDM75360.1"/>
    <property type="molecule type" value="Genomic_DNA"/>
</dbReference>
<dbReference type="Pfam" id="PF02127">
    <property type="entry name" value="Peptidase_M18"/>
    <property type="match status" value="1"/>
</dbReference>
<proteinExistence type="predicted"/>
<evidence type="ECO:0000313" key="4">
    <source>
        <dbReference type="Proteomes" id="UP000270094"/>
    </source>
</evidence>